<feature type="compositionally biased region" description="Low complexity" evidence="1">
    <location>
        <begin position="122"/>
        <end position="151"/>
    </location>
</feature>
<dbReference type="OrthoDB" id="5877888at2759"/>
<feature type="compositionally biased region" description="Basic and acidic residues" evidence="1">
    <location>
        <begin position="90"/>
        <end position="102"/>
    </location>
</feature>
<feature type="region of interest" description="Disordered" evidence="1">
    <location>
        <begin position="70"/>
        <end position="179"/>
    </location>
</feature>
<protein>
    <submittedName>
        <fullName evidence="2">Uncharacterized protein</fullName>
    </submittedName>
</protein>
<organism evidence="2 3">
    <name type="scientific">Anisakis simplex</name>
    <name type="common">Herring worm</name>
    <dbReference type="NCBI Taxonomy" id="6269"/>
    <lineage>
        <taxon>Eukaryota</taxon>
        <taxon>Metazoa</taxon>
        <taxon>Ecdysozoa</taxon>
        <taxon>Nematoda</taxon>
        <taxon>Chromadorea</taxon>
        <taxon>Rhabditida</taxon>
        <taxon>Spirurina</taxon>
        <taxon>Ascaridomorpha</taxon>
        <taxon>Ascaridoidea</taxon>
        <taxon>Anisakidae</taxon>
        <taxon>Anisakis</taxon>
        <taxon>Anisakis simplex complex</taxon>
    </lineage>
</organism>
<reference evidence="2 3" key="1">
    <citation type="submission" date="2018-11" db="EMBL/GenBank/DDBJ databases">
        <authorList>
            <consortium name="Pathogen Informatics"/>
        </authorList>
    </citation>
    <scope>NUCLEOTIDE SEQUENCE [LARGE SCALE GENOMIC DNA]</scope>
</reference>
<proteinExistence type="predicted"/>
<evidence type="ECO:0000313" key="2">
    <source>
        <dbReference type="EMBL" id="VDK20186.1"/>
    </source>
</evidence>
<evidence type="ECO:0000256" key="1">
    <source>
        <dbReference type="SAM" id="MobiDB-lite"/>
    </source>
</evidence>
<gene>
    <name evidence="2" type="ORF">ASIM_LOCUS2593</name>
</gene>
<feature type="compositionally biased region" description="Polar residues" evidence="1">
    <location>
        <begin position="158"/>
        <end position="179"/>
    </location>
</feature>
<dbReference type="Proteomes" id="UP000267096">
    <property type="component" value="Unassembled WGS sequence"/>
</dbReference>
<accession>A0A3P6N4N5</accession>
<name>A0A3P6N4N5_ANISI</name>
<dbReference type="EMBL" id="UYRR01003558">
    <property type="protein sequence ID" value="VDK20186.1"/>
    <property type="molecule type" value="Genomic_DNA"/>
</dbReference>
<evidence type="ECO:0000313" key="3">
    <source>
        <dbReference type="Proteomes" id="UP000267096"/>
    </source>
</evidence>
<sequence length="300" mass="32769">MSSVNAEAPRSCPSDGVPLLMVADPPLPGDLCYLNKTSENRHLSEMDGDSTDAVVVVDMDALPCLDAVAEQTDVSEERPETPLTPSLDPEFLRRLEEEDMPRRVLRSSTIASTEHSKHHAAQRSAAAASSRHKTASLSSSHSTNNTNNAISPRKRNPQSRAANRTPKKQTTAAPASSGVQYDPIEVKISDDVITPCAPSSSGLSSVSSVSSCASYRSKGSRKKRRIRIDKSNWKPVCSGSRQYVYFTNDVSPVKRVCYKAVRHVREPETLHVRDSVVVKALDGTCNYGKVTRIFLDEDSE</sequence>
<keyword evidence="3" id="KW-1185">Reference proteome</keyword>
<dbReference type="AlphaFoldDB" id="A0A3P6N4N5"/>